<dbReference type="eggNOG" id="COG3206">
    <property type="taxonomic scope" value="Bacteria"/>
</dbReference>
<gene>
    <name evidence="5" type="ordered locus">RB3435</name>
</gene>
<dbReference type="Proteomes" id="UP000001025">
    <property type="component" value="Chromosome"/>
</dbReference>
<feature type="region of interest" description="Disordered" evidence="2">
    <location>
        <begin position="91"/>
        <end position="127"/>
    </location>
</feature>
<feature type="region of interest" description="Disordered" evidence="2">
    <location>
        <begin position="1"/>
        <end position="51"/>
    </location>
</feature>
<dbReference type="InParanoid" id="Q7UU89"/>
<feature type="coiled-coil region" evidence="1">
    <location>
        <begin position="246"/>
        <end position="273"/>
    </location>
</feature>
<dbReference type="EMBL" id="BX294138">
    <property type="protein sequence ID" value="CAD73193.1"/>
    <property type="molecule type" value="Genomic_DNA"/>
</dbReference>
<evidence type="ECO:0000259" key="4">
    <source>
        <dbReference type="Pfam" id="PF14257"/>
    </source>
</evidence>
<evidence type="ECO:0000256" key="3">
    <source>
        <dbReference type="SAM" id="Phobius"/>
    </source>
</evidence>
<keyword evidence="3" id="KW-0812">Transmembrane</keyword>
<evidence type="ECO:0000256" key="1">
    <source>
        <dbReference type="SAM" id="Coils"/>
    </source>
</evidence>
<evidence type="ECO:0000256" key="2">
    <source>
        <dbReference type="SAM" id="MobiDB-lite"/>
    </source>
</evidence>
<evidence type="ECO:0000313" key="6">
    <source>
        <dbReference type="Proteomes" id="UP000001025"/>
    </source>
</evidence>
<protein>
    <recommendedName>
        <fullName evidence="4">DUF4349 domain-containing protein</fullName>
    </recommendedName>
</protein>
<keyword evidence="6" id="KW-1185">Reference proteome</keyword>
<reference evidence="5 6" key="1">
    <citation type="journal article" date="2003" name="Proc. Natl. Acad. Sci. U.S.A.">
        <title>Complete genome sequence of the marine planctomycete Pirellula sp. strain 1.</title>
        <authorList>
            <person name="Gloeckner F.O."/>
            <person name="Kube M."/>
            <person name="Bauer M."/>
            <person name="Teeling H."/>
            <person name="Lombardot T."/>
            <person name="Ludwig W."/>
            <person name="Gade D."/>
            <person name="Beck A."/>
            <person name="Borzym K."/>
            <person name="Heitmann K."/>
            <person name="Rabus R."/>
            <person name="Schlesner H."/>
            <person name="Amann R."/>
            <person name="Reinhardt R."/>
        </authorList>
    </citation>
    <scope>NUCLEOTIDE SEQUENCE [LARGE SCALE GENOMIC DNA]</scope>
    <source>
        <strain evidence="6">DSM 10527 / NCIMB 13988 / SH1</strain>
    </source>
</reference>
<dbReference type="OrthoDB" id="280626at2"/>
<proteinExistence type="predicted"/>
<dbReference type="AlphaFoldDB" id="Q7UU89"/>
<name>Q7UU89_RHOBA</name>
<sequence length="353" mass="39151">MEQTTHPYAHPVVDEATNPSAPDSSPRPLPIQPKRSSSDIHSTDAGPKLMNHRNFRNGFLVVVLLIAGCGPQSSQFSSKLDMVSEQAAQEPSAAAFSVAQTPNRLPNGDETDGEAPEGDRSSETVKSNRRIVYNTHLSLVVKEYATFESKLPDLVDQHGGFISNSETNRRYNNQQSGVWVARIPVANYLDFLQGVTGLGFAESRTEDADDVTAEFVDVEARIRNNKKLEERIITMLDERTGKLSEVLEIERELSRVREEIERMEGRLRVLSDRSALATITIKCREEKEYVPPASPTFGSRIQKSWAGSIDAMKQTGENIAIAAIAILPWLLVFAVPILVSIAVGRRILRKRSK</sequence>
<dbReference type="EnsemblBacteria" id="CAD73193">
    <property type="protein sequence ID" value="CAD73193"/>
    <property type="gene ID" value="RB3435"/>
</dbReference>
<keyword evidence="3" id="KW-0472">Membrane</keyword>
<keyword evidence="1" id="KW-0175">Coiled coil</keyword>
<keyword evidence="3" id="KW-1133">Transmembrane helix</keyword>
<feature type="domain" description="DUF4349" evidence="4">
    <location>
        <begin position="129"/>
        <end position="339"/>
    </location>
</feature>
<organism evidence="5 6">
    <name type="scientific">Rhodopirellula baltica (strain DSM 10527 / NCIMB 13988 / SH1)</name>
    <dbReference type="NCBI Taxonomy" id="243090"/>
    <lineage>
        <taxon>Bacteria</taxon>
        <taxon>Pseudomonadati</taxon>
        <taxon>Planctomycetota</taxon>
        <taxon>Planctomycetia</taxon>
        <taxon>Pirellulales</taxon>
        <taxon>Pirellulaceae</taxon>
        <taxon>Rhodopirellula</taxon>
    </lineage>
</organism>
<dbReference type="KEGG" id="rba:RB3435"/>
<feature type="transmembrane region" description="Helical" evidence="3">
    <location>
        <begin position="319"/>
        <end position="343"/>
    </location>
</feature>
<accession>Q7UU89</accession>
<dbReference type="HOGENOM" id="CLU_046535_2_0_0"/>
<dbReference type="STRING" id="243090.RB3435"/>
<evidence type="ECO:0000313" key="5">
    <source>
        <dbReference type="EMBL" id="CAD73193.1"/>
    </source>
</evidence>
<dbReference type="InterPro" id="IPR025645">
    <property type="entry name" value="DUF4349"/>
</dbReference>
<dbReference type="Pfam" id="PF14257">
    <property type="entry name" value="DUF4349"/>
    <property type="match status" value="1"/>
</dbReference>
<dbReference type="PATRIC" id="fig|243090.15.peg.1588"/>